<reference evidence="7 8" key="1">
    <citation type="submission" date="2013-07" db="EMBL/GenBank/DDBJ databases">
        <title>The Genome Sequence of Cryptococcus heveanensis BCC8398.</title>
        <authorList>
            <consortium name="The Broad Institute Genome Sequencing Platform"/>
            <person name="Cuomo C."/>
            <person name="Litvintseva A."/>
            <person name="Chen Y."/>
            <person name="Heitman J."/>
            <person name="Sun S."/>
            <person name="Springer D."/>
            <person name="Dromer F."/>
            <person name="Young S.K."/>
            <person name="Zeng Q."/>
            <person name="Gargeya S."/>
            <person name="Fitzgerald M."/>
            <person name="Abouelleil A."/>
            <person name="Alvarado L."/>
            <person name="Berlin A.M."/>
            <person name="Chapman S.B."/>
            <person name="Dewar J."/>
            <person name="Goldberg J."/>
            <person name="Griggs A."/>
            <person name="Gujja S."/>
            <person name="Hansen M."/>
            <person name="Howarth C."/>
            <person name="Imamovic A."/>
            <person name="Larimer J."/>
            <person name="McCowan C."/>
            <person name="Murphy C."/>
            <person name="Pearson M."/>
            <person name="Priest M."/>
            <person name="Roberts A."/>
            <person name="Saif S."/>
            <person name="Shea T."/>
            <person name="Sykes S."/>
            <person name="Wortman J."/>
            <person name="Nusbaum C."/>
            <person name="Birren B."/>
        </authorList>
    </citation>
    <scope>NUCLEOTIDE SEQUENCE [LARGE SCALE GENOMIC DNA]</scope>
    <source>
        <strain evidence="7 8">BCC8398</strain>
    </source>
</reference>
<keyword evidence="4 5" id="KW-0472">Membrane</keyword>
<accession>A0A1B9GSM3</accession>
<comment type="subcellular location">
    <subcellularLocation>
        <location evidence="1">Membrane</location>
        <topology evidence="1">Multi-pass membrane protein</topology>
    </subcellularLocation>
</comment>
<feature type="transmembrane region" description="Helical" evidence="5">
    <location>
        <begin position="286"/>
        <end position="305"/>
    </location>
</feature>
<dbReference type="InterPro" id="IPR004841">
    <property type="entry name" value="AA-permease/SLC12A_dom"/>
</dbReference>
<sequence>MSIEPVDAPKNEADLLTSPADYEKDIYQTTEVNEVHQSERPSDYDLANDPHRGLRMRHVQLLSISGAIGAGLFVSIGSALTAAGPLGMLIGIIVWALVIYGASNCLIEMTTLLPIDGGFITFAGRFVDKGIGKAVGWNFLLGQAALVCFELTAFNALVEYWTLTLHPAILISVGLALFAVLQLYSVRWFGEVEFWISITKLVLQFGLMFYTLVVMCGGNPQGDKFGFRYWKDPGPFAGETAALRMKGIFDAVLWAAFALGGPDWISLMGGEVKSPRKVLPKAFNSTIYRIIFFFVLGGFCVGINAPYNDAALLGAIAAGAPGAAKSPYIISMNRLGIPVLPDLVNALVLVSVFSTGNAAVFCTSRGLYSLALNGGAPSVLKRLNKRGVPYVAVFAVLAFGCLSYLSVNSGTVKVLNWFISLVGAANLVNWTSIAGTYLRFRAGLKAQGLLNNEFLPVRARFQPLSGWWVLCWAPAVFVCSGYALMMPGGWAPDTFVFTYGAFFIFAALVIGFKTYELVVKNGGRSKFHMVIPAEEMDLKSDLEYVAALTAAGDAQRAAHQKSSGKKLSDFFF</sequence>
<gene>
    <name evidence="7" type="ORF">I316_04567</name>
</gene>
<dbReference type="GO" id="GO:0015171">
    <property type="term" value="F:amino acid transmembrane transporter activity"/>
    <property type="evidence" value="ECO:0007669"/>
    <property type="project" value="TreeGrafter"/>
</dbReference>
<feature type="transmembrane region" description="Helical" evidence="5">
    <location>
        <begin position="86"/>
        <end position="107"/>
    </location>
</feature>
<reference evidence="8" key="2">
    <citation type="submission" date="2013-12" db="EMBL/GenBank/DDBJ databases">
        <title>Evolution of pathogenesis and genome organization in the Tremellales.</title>
        <authorList>
            <person name="Cuomo C."/>
            <person name="Litvintseva A."/>
            <person name="Heitman J."/>
            <person name="Chen Y."/>
            <person name="Sun S."/>
            <person name="Springer D."/>
            <person name="Dromer F."/>
            <person name="Young S."/>
            <person name="Zeng Q."/>
            <person name="Chapman S."/>
            <person name="Gujja S."/>
            <person name="Saif S."/>
            <person name="Birren B."/>
        </authorList>
    </citation>
    <scope>NUCLEOTIDE SEQUENCE [LARGE SCALE GENOMIC DNA]</scope>
    <source>
        <strain evidence="8">BCC8398</strain>
    </source>
</reference>
<feature type="transmembrane region" description="Helical" evidence="5">
    <location>
        <begin position="135"/>
        <end position="157"/>
    </location>
</feature>
<dbReference type="STRING" id="1296120.A0A1B9GSM3"/>
<dbReference type="AlphaFoldDB" id="A0A1B9GSM3"/>
<evidence type="ECO:0000259" key="6">
    <source>
        <dbReference type="Pfam" id="PF00324"/>
    </source>
</evidence>
<dbReference type="PIRSF" id="PIRSF006060">
    <property type="entry name" value="AA_transporter"/>
    <property type="match status" value="1"/>
</dbReference>
<feature type="transmembrane region" description="Helical" evidence="5">
    <location>
        <begin position="461"/>
        <end position="484"/>
    </location>
</feature>
<protein>
    <submittedName>
        <fullName evidence="7">Amino acid transporter</fullName>
    </submittedName>
</protein>
<organism evidence="7 8">
    <name type="scientific">Kwoniella heveanensis BCC8398</name>
    <dbReference type="NCBI Taxonomy" id="1296120"/>
    <lineage>
        <taxon>Eukaryota</taxon>
        <taxon>Fungi</taxon>
        <taxon>Dikarya</taxon>
        <taxon>Basidiomycota</taxon>
        <taxon>Agaricomycotina</taxon>
        <taxon>Tremellomycetes</taxon>
        <taxon>Tremellales</taxon>
        <taxon>Cryptococcaceae</taxon>
        <taxon>Kwoniella</taxon>
    </lineage>
</organism>
<evidence type="ECO:0000256" key="4">
    <source>
        <dbReference type="ARBA" id="ARBA00023136"/>
    </source>
</evidence>
<dbReference type="OrthoDB" id="10062876at2759"/>
<dbReference type="Pfam" id="PF00324">
    <property type="entry name" value="AA_permease"/>
    <property type="match status" value="1"/>
</dbReference>
<dbReference type="InterPro" id="IPR050524">
    <property type="entry name" value="APC_YAT"/>
</dbReference>
<keyword evidence="8" id="KW-1185">Reference proteome</keyword>
<feature type="transmembrane region" description="Helical" evidence="5">
    <location>
        <begin position="343"/>
        <end position="368"/>
    </location>
</feature>
<dbReference type="Gene3D" id="1.20.1740.10">
    <property type="entry name" value="Amino acid/polyamine transporter I"/>
    <property type="match status" value="1"/>
</dbReference>
<dbReference type="PANTHER" id="PTHR43341:SF15">
    <property type="entry name" value="GENERAL AMINO ACID PERMEASE AGP2"/>
    <property type="match status" value="1"/>
</dbReference>
<keyword evidence="2 5" id="KW-0812">Transmembrane</keyword>
<dbReference type="PANTHER" id="PTHR43341">
    <property type="entry name" value="AMINO ACID PERMEASE"/>
    <property type="match status" value="1"/>
</dbReference>
<feature type="transmembrane region" description="Helical" evidence="5">
    <location>
        <begin position="388"/>
        <end position="405"/>
    </location>
</feature>
<feature type="transmembrane region" description="Helical" evidence="5">
    <location>
        <begin position="201"/>
        <end position="221"/>
    </location>
</feature>
<dbReference type="GO" id="GO:0016020">
    <property type="term" value="C:membrane"/>
    <property type="evidence" value="ECO:0007669"/>
    <property type="project" value="UniProtKB-SubCell"/>
</dbReference>
<keyword evidence="3 5" id="KW-1133">Transmembrane helix</keyword>
<evidence type="ECO:0000256" key="5">
    <source>
        <dbReference type="SAM" id="Phobius"/>
    </source>
</evidence>
<feature type="domain" description="Amino acid permease/ SLC12A" evidence="6">
    <location>
        <begin position="58"/>
        <end position="515"/>
    </location>
</feature>
<evidence type="ECO:0000313" key="8">
    <source>
        <dbReference type="Proteomes" id="UP000092666"/>
    </source>
</evidence>
<feature type="transmembrane region" description="Helical" evidence="5">
    <location>
        <begin position="61"/>
        <end position="80"/>
    </location>
</feature>
<evidence type="ECO:0000256" key="3">
    <source>
        <dbReference type="ARBA" id="ARBA00022989"/>
    </source>
</evidence>
<evidence type="ECO:0000313" key="7">
    <source>
        <dbReference type="EMBL" id="OCF33855.1"/>
    </source>
</evidence>
<feature type="transmembrane region" description="Helical" evidence="5">
    <location>
        <begin position="417"/>
        <end position="440"/>
    </location>
</feature>
<evidence type="ECO:0000256" key="1">
    <source>
        <dbReference type="ARBA" id="ARBA00004141"/>
    </source>
</evidence>
<feature type="transmembrane region" description="Helical" evidence="5">
    <location>
        <begin position="169"/>
        <end position="189"/>
    </location>
</feature>
<name>A0A1B9GSM3_9TREE</name>
<dbReference type="Proteomes" id="UP000092666">
    <property type="component" value="Unassembled WGS sequence"/>
</dbReference>
<feature type="transmembrane region" description="Helical" evidence="5">
    <location>
        <begin position="496"/>
        <end position="519"/>
    </location>
</feature>
<dbReference type="EMBL" id="KI669503">
    <property type="protein sequence ID" value="OCF33855.1"/>
    <property type="molecule type" value="Genomic_DNA"/>
</dbReference>
<evidence type="ECO:0000256" key="2">
    <source>
        <dbReference type="ARBA" id="ARBA00022692"/>
    </source>
</evidence>
<proteinExistence type="predicted"/>